<reference evidence="2 3" key="1">
    <citation type="submission" date="2020-10" db="EMBL/GenBank/DDBJ databases">
        <title>Haloactinobacterium sp. RN3S43, a bacterium isolated from saline soil.</title>
        <authorList>
            <person name="Sun J.-Q."/>
        </authorList>
    </citation>
    <scope>NUCLEOTIDE SEQUENCE [LARGE SCALE GENOMIC DNA]</scope>
    <source>
        <strain evidence="2 3">RN3S43</strain>
    </source>
</reference>
<dbReference type="PANTHER" id="PTHR22674">
    <property type="entry name" value="NTPASE, KAP FAMILY P-LOOP DOMAIN-CONTAINING 1"/>
    <property type="match status" value="1"/>
</dbReference>
<feature type="domain" description="AAA+ ATPase" evidence="1">
    <location>
        <begin position="37"/>
        <end position="230"/>
    </location>
</feature>
<dbReference type="InterPro" id="IPR011646">
    <property type="entry name" value="KAP_P-loop"/>
</dbReference>
<accession>A0A7M1SUU6</accession>
<name>A0A7M1SUU6_9MICO</name>
<evidence type="ECO:0000313" key="2">
    <source>
        <dbReference type="EMBL" id="QOR71360.1"/>
    </source>
</evidence>
<dbReference type="InterPro" id="IPR052754">
    <property type="entry name" value="NTPase_KAP_P-loop"/>
</dbReference>
<dbReference type="Pfam" id="PF07693">
    <property type="entry name" value="KAP_NTPase"/>
    <property type="match status" value="1"/>
</dbReference>
<dbReference type="SUPFAM" id="SSF52540">
    <property type="entry name" value="P-loop containing nucleoside triphosphate hydrolases"/>
    <property type="match status" value="1"/>
</dbReference>
<proteinExistence type="predicted"/>
<dbReference type="AlphaFoldDB" id="A0A7M1SUU6"/>
<organism evidence="2 3">
    <name type="scientific">Ruania alkalisoli</name>
    <dbReference type="NCBI Taxonomy" id="2779775"/>
    <lineage>
        <taxon>Bacteria</taxon>
        <taxon>Bacillati</taxon>
        <taxon>Actinomycetota</taxon>
        <taxon>Actinomycetes</taxon>
        <taxon>Micrococcales</taxon>
        <taxon>Ruaniaceae</taxon>
        <taxon>Ruania</taxon>
    </lineage>
</organism>
<dbReference type="PANTHER" id="PTHR22674:SF6">
    <property type="entry name" value="NTPASE KAP FAMILY P-LOOP DOMAIN-CONTAINING PROTEIN 1"/>
    <property type="match status" value="1"/>
</dbReference>
<dbReference type="Proteomes" id="UP000593758">
    <property type="component" value="Chromosome"/>
</dbReference>
<protein>
    <submittedName>
        <fullName evidence="2">AAA family ATPase</fullName>
    </submittedName>
</protein>
<dbReference type="Gene3D" id="3.40.50.300">
    <property type="entry name" value="P-loop containing nucleotide triphosphate hydrolases"/>
    <property type="match status" value="1"/>
</dbReference>
<dbReference type="InterPro" id="IPR003593">
    <property type="entry name" value="AAA+_ATPase"/>
</dbReference>
<keyword evidence="3" id="KW-1185">Reference proteome</keyword>
<dbReference type="InterPro" id="IPR027417">
    <property type="entry name" value="P-loop_NTPase"/>
</dbReference>
<dbReference type="RefSeq" id="WP_193498023.1">
    <property type="nucleotide sequence ID" value="NZ_CP063169.1"/>
</dbReference>
<sequence>MANVGDNPIRKAEQDLLKRASGAITIADGIRDVDASEGYVVAVVGPWGSGKTSIVNLVMEALAKDPTYPVIEFNPWVFSGSDELVQVFFRELAAQMRLKGDRLAKIAESVDSYGELFEPIAALPFIGAWFARFRGAAKALHEFQERRKGSVTEQRNKLSAELAKLPQPIVVVVDDIDRLESTEIRDIFKLVRLTASFPNIIYVLAFDRQRVEAALTQSGFDGRAYLEKIVQLGFDVPPVPASVLLRLLGESLQAAVEDLGALERFNESAWPDVLVEIIRPLVSNMRDISRYSAAVRATTRTLGTQVELVDIMGLEALRVFRPDVFDKLVAAREGLTTPTADFAARSEDPNLKSQIEQLLEAGADMPDVVRAVVSRLFPAARRHIGDGNYGSSWQAGWLRSRRVAHPDVLAVYLEKVSNETLEAFGNAERAFEVLVDEDALNTLLRAINLEELEDVISALEAFETEFPADAAVPASRVLLNLLPDLPQRPRGMMSFIDERLVVVRVILRLLRRLDSPEQVMDAVGRILAAVGSFSSRFELVTIVGHRENAGHKLVSKDDARILELQLREQIETADSADLAKERGPLALLYHQKTVGDSGKPVTVDASDLLLGRALLLDSQSTVRSQTVDSRSVRRTVRLNWTILTDVFDGEDNLRRAVDALRPHAEEGLADVIDLADRYLTGWRPSEWGDD</sequence>
<gene>
    <name evidence="2" type="ORF">IM660_03410</name>
</gene>
<dbReference type="SMART" id="SM00382">
    <property type="entry name" value="AAA"/>
    <property type="match status" value="1"/>
</dbReference>
<evidence type="ECO:0000313" key="3">
    <source>
        <dbReference type="Proteomes" id="UP000593758"/>
    </source>
</evidence>
<dbReference type="KEGG" id="halt:IM660_03410"/>
<evidence type="ECO:0000259" key="1">
    <source>
        <dbReference type="SMART" id="SM00382"/>
    </source>
</evidence>
<dbReference type="EMBL" id="CP063169">
    <property type="protein sequence ID" value="QOR71360.1"/>
    <property type="molecule type" value="Genomic_DNA"/>
</dbReference>